<sequence length="420" mass="49198">MWRQNQPKKSEIKFKSLLSNTIHEVCTKRPGWKETDRDDWDFIWADKDWIRMHFDEMRSQLSNTARVNHFRNHYELTRKDHMVKNFKRMISSLRREDRASEAAQYDFFPVTYLLPQDYGVFVEDFKRQSDRPIWIAKPTGKAQGRGIFLFTELKDVKLWKKAAENRGNPKQDDEEDVENYVVQRYITNPYLVGGKKFDLRIYVLVTSYMPLTVWLYRSGFARFSGFRYNGARNQLKDTHLHLTNVAVQKTAPGYDREAGCKWLIDCLKRYMVSVHGQDAINQLFYEIQSLIIRSLQAVQKVIMNDKHCFELYGYDIMLDDTLKPWLLEVNASPSLTADTASDHELKCGMLDDLLDVIDLEERRTGDEIQVGGFDLIFNGSVVKPPRPTSVQSFLGCNNDRTEVKQKAMRDFLKRSAQANK</sequence>
<evidence type="ECO:0000256" key="4">
    <source>
        <dbReference type="ARBA" id="ARBA00022840"/>
    </source>
</evidence>
<evidence type="ECO:0000313" key="6">
    <source>
        <dbReference type="EMBL" id="CAE2325252.1"/>
    </source>
</evidence>
<dbReference type="GO" id="GO:0070740">
    <property type="term" value="F:tubulin-glutamic acid ligase activity"/>
    <property type="evidence" value="ECO:0007669"/>
    <property type="project" value="TreeGrafter"/>
</dbReference>
<dbReference type="GO" id="GO:0036064">
    <property type="term" value="C:ciliary basal body"/>
    <property type="evidence" value="ECO:0007669"/>
    <property type="project" value="TreeGrafter"/>
</dbReference>
<keyword evidence="2" id="KW-0436">Ligase</keyword>
<dbReference type="PROSITE" id="PS51221">
    <property type="entry name" value="TTL"/>
    <property type="match status" value="1"/>
</dbReference>
<evidence type="ECO:0000256" key="3">
    <source>
        <dbReference type="ARBA" id="ARBA00022741"/>
    </source>
</evidence>
<reference evidence="6" key="1">
    <citation type="submission" date="2021-01" db="EMBL/GenBank/DDBJ databases">
        <authorList>
            <person name="Corre E."/>
            <person name="Pelletier E."/>
            <person name="Niang G."/>
            <person name="Scheremetjew M."/>
            <person name="Finn R."/>
            <person name="Kale V."/>
            <person name="Holt S."/>
            <person name="Cochrane G."/>
            <person name="Meng A."/>
            <person name="Brown T."/>
            <person name="Cohen L."/>
        </authorList>
    </citation>
    <scope>NUCLEOTIDE SEQUENCE</scope>
    <source>
        <strain evidence="6">CCMP 2712</strain>
    </source>
</reference>
<comment type="similarity">
    <text evidence="1">Belongs to the tubulin--tyrosine ligase family.</text>
</comment>
<dbReference type="EMBL" id="HBKN01038033">
    <property type="protein sequence ID" value="CAE2325252.1"/>
    <property type="molecule type" value="Transcribed_RNA"/>
</dbReference>
<accession>A0A7S4UK18</accession>
<dbReference type="InterPro" id="IPR004344">
    <property type="entry name" value="TTL/TTLL_fam"/>
</dbReference>
<dbReference type="PANTHER" id="PTHR12241:SF39">
    <property type="entry name" value="TUBULIN POLYGLUTAMYLASE TTLL9-RELATED"/>
    <property type="match status" value="1"/>
</dbReference>
<dbReference type="GO" id="GO:0000226">
    <property type="term" value="P:microtubule cytoskeleton organization"/>
    <property type="evidence" value="ECO:0007669"/>
    <property type="project" value="TreeGrafter"/>
</dbReference>
<organism evidence="6">
    <name type="scientific">Guillardia theta</name>
    <name type="common">Cryptophyte</name>
    <name type="synonym">Cryptomonas phi</name>
    <dbReference type="NCBI Taxonomy" id="55529"/>
    <lineage>
        <taxon>Eukaryota</taxon>
        <taxon>Cryptophyceae</taxon>
        <taxon>Pyrenomonadales</taxon>
        <taxon>Geminigeraceae</taxon>
        <taxon>Guillardia</taxon>
    </lineage>
</organism>
<evidence type="ECO:0000256" key="1">
    <source>
        <dbReference type="ARBA" id="ARBA00006820"/>
    </source>
</evidence>
<evidence type="ECO:0000256" key="5">
    <source>
        <dbReference type="ARBA" id="ARBA00030445"/>
    </source>
</evidence>
<gene>
    <name evidence="6" type="ORF">GTHE00462_LOCUS29812</name>
</gene>
<name>A0A7S4UK18_GUITH</name>
<evidence type="ECO:0000256" key="2">
    <source>
        <dbReference type="ARBA" id="ARBA00022598"/>
    </source>
</evidence>
<keyword evidence="3" id="KW-0547">Nucleotide-binding</keyword>
<dbReference type="PANTHER" id="PTHR12241">
    <property type="entry name" value="TUBULIN POLYGLUTAMYLASE"/>
    <property type="match status" value="1"/>
</dbReference>
<dbReference type="AlphaFoldDB" id="A0A7S4UK18"/>
<dbReference type="GO" id="GO:0015631">
    <property type="term" value="F:tubulin binding"/>
    <property type="evidence" value="ECO:0007669"/>
    <property type="project" value="TreeGrafter"/>
</dbReference>
<proteinExistence type="inferred from homology"/>
<dbReference type="GO" id="GO:0005524">
    <property type="term" value="F:ATP binding"/>
    <property type="evidence" value="ECO:0007669"/>
    <property type="project" value="UniProtKB-KW"/>
</dbReference>
<dbReference type="SUPFAM" id="SSF56059">
    <property type="entry name" value="Glutathione synthetase ATP-binding domain-like"/>
    <property type="match status" value="1"/>
</dbReference>
<dbReference type="Pfam" id="PF03133">
    <property type="entry name" value="TTL"/>
    <property type="match status" value="1"/>
</dbReference>
<keyword evidence="4" id="KW-0067">ATP-binding</keyword>
<dbReference type="Gene3D" id="3.30.470.20">
    <property type="entry name" value="ATP-grasp fold, B domain"/>
    <property type="match status" value="1"/>
</dbReference>
<protein>
    <recommendedName>
        <fullName evidence="5">Tubulin--tyrosine ligase-like protein 9</fullName>
    </recommendedName>
</protein>